<accession>A0A1R4FFT9</accession>
<evidence type="ECO:0000313" key="2">
    <source>
        <dbReference type="Proteomes" id="UP000195766"/>
    </source>
</evidence>
<name>A0A1R4FFT9_BREDI</name>
<dbReference type="EMBL" id="FUIE01000022">
    <property type="protein sequence ID" value="SJM54703.1"/>
    <property type="molecule type" value="Genomic_DNA"/>
</dbReference>
<dbReference type="RefSeq" id="WP_179205020.1">
    <property type="nucleotide sequence ID" value="NZ_FUIE01000022.1"/>
</dbReference>
<dbReference type="Proteomes" id="UP000195766">
    <property type="component" value="Unassembled WGS sequence"/>
</dbReference>
<sequence length="53" mass="6171">MLKEVLFEAGKVVAESEWEIKPVEKIILWLRHGATNHYLAQQNHRQSLGCLQQ</sequence>
<organism evidence="1 2">
    <name type="scientific">Brevundimonas diminuta 3F5N</name>
    <dbReference type="NCBI Taxonomy" id="1255603"/>
    <lineage>
        <taxon>Bacteria</taxon>
        <taxon>Pseudomonadati</taxon>
        <taxon>Pseudomonadota</taxon>
        <taxon>Alphaproteobacteria</taxon>
        <taxon>Caulobacterales</taxon>
        <taxon>Caulobacteraceae</taxon>
        <taxon>Brevundimonas</taxon>
    </lineage>
</organism>
<reference evidence="1 2" key="1">
    <citation type="submission" date="2017-02" db="EMBL/GenBank/DDBJ databases">
        <authorList>
            <person name="Peterson S.W."/>
        </authorList>
    </citation>
    <scope>NUCLEOTIDE SEQUENCE [LARGE SCALE GENOMIC DNA]</scope>
    <source>
        <strain evidence="1 2">3F5N</strain>
    </source>
</reference>
<proteinExistence type="predicted"/>
<protein>
    <submittedName>
        <fullName evidence="1">Uncharacterized protein</fullName>
    </submittedName>
</protein>
<dbReference type="AlphaFoldDB" id="A0A1R4FFT9"/>
<gene>
    <name evidence="1" type="ORF">FM111_04485</name>
</gene>
<evidence type="ECO:0000313" key="1">
    <source>
        <dbReference type="EMBL" id="SJM54703.1"/>
    </source>
</evidence>